<accession>A0A2H4P8M6</accession>
<dbReference type="EMBL" id="MG198777">
    <property type="protein sequence ID" value="ATW58576.1"/>
    <property type="molecule type" value="Genomic_DNA"/>
</dbReference>
<dbReference type="Pfam" id="PF12728">
    <property type="entry name" value="HTH_17"/>
    <property type="match status" value="1"/>
</dbReference>
<dbReference type="Proteomes" id="UP000240661">
    <property type="component" value="Segment"/>
</dbReference>
<protein>
    <submittedName>
        <fullName evidence="2">Excise</fullName>
    </submittedName>
</protein>
<name>A0A2H4P8M6_9CAUD</name>
<evidence type="ECO:0000313" key="2">
    <source>
        <dbReference type="EMBL" id="ATW58576.1"/>
    </source>
</evidence>
<proteinExistence type="predicted"/>
<dbReference type="InterPro" id="IPR041657">
    <property type="entry name" value="HTH_17"/>
</dbReference>
<evidence type="ECO:0000313" key="3">
    <source>
        <dbReference type="Proteomes" id="UP000240661"/>
    </source>
</evidence>
<keyword evidence="3" id="KW-1185">Reference proteome</keyword>
<dbReference type="OrthoDB" id="34607at10239"/>
<gene>
    <name evidence="2" type="ORF">SEA_DARWIN_58</name>
</gene>
<dbReference type="Gene3D" id="3.90.105.50">
    <property type="match status" value="1"/>
</dbReference>
<organism evidence="2 3">
    <name type="scientific">Corynebacterium phage Darwin</name>
    <dbReference type="NCBI Taxonomy" id="2047869"/>
    <lineage>
        <taxon>Viruses</taxon>
        <taxon>Duplodnaviria</taxon>
        <taxon>Heunggongvirae</taxon>
        <taxon>Uroviricota</taxon>
        <taxon>Caudoviricetes</taxon>
        <taxon>Zierdtviridae</taxon>
        <taxon>Toshachvirinae</taxon>
        <taxon>Ceetrepovirus</taxon>
        <taxon>Ceetrepovirus darwin</taxon>
        <taxon>Corynebacterium virus Darwin</taxon>
    </lineage>
</organism>
<dbReference type="InterPro" id="IPR038148">
    <property type="entry name" value="Tn1545/Tn916_Xis"/>
</dbReference>
<reference evidence="2 3" key="1">
    <citation type="submission" date="2017-10" db="EMBL/GenBank/DDBJ databases">
        <authorList>
            <person name="Monti D.L."/>
            <person name="McPhail C.W."/>
            <person name="Foksinska A.M."/>
            <person name="Opsteen S.A."/>
            <person name="Casey K.N."/>
            <person name="Ali S.Y."/>
            <person name="Nguyen D.C."/>
            <person name="Vale K."/>
            <person name="Baghaei N."/>
            <person name="Pratt M.C."/>
            <person name="Page E.F."/>
            <person name="Gosain A.J."/>
            <person name="Castillo S.J."/>
            <person name="Mallepalli N.R."/>
            <person name="Thompson A.L."/>
            <person name="Presedo N.A."/>
            <person name="Murrell A.C."/>
            <person name="Sahawneh K.J."/>
            <person name="Saleeby D.P."/>
            <person name="Stoner T.H."/>
            <person name="Garlena R.A."/>
            <person name="Russell D.A."/>
            <person name="Pope W.H."/>
            <person name="Jacobs-Sera D."/>
            <person name="Hatfull G.F."/>
        </authorList>
    </citation>
    <scope>NUCLEOTIDE SEQUENCE [LARGE SCALE GENOMIC DNA]</scope>
</reference>
<sequence>MKVWNSKTYKWEPHPHVISVDEAADLVGIAPDTIRKAARRGENIGFPVIKAGRRYVVPRRPLEKLLGIEDDQ</sequence>
<feature type="domain" description="Helix-turn-helix" evidence="1">
    <location>
        <begin position="19"/>
        <end position="65"/>
    </location>
</feature>
<evidence type="ECO:0000259" key="1">
    <source>
        <dbReference type="Pfam" id="PF12728"/>
    </source>
</evidence>